<proteinExistence type="inferred from homology"/>
<dbReference type="GO" id="GO:0006352">
    <property type="term" value="P:DNA-templated transcription initiation"/>
    <property type="evidence" value="ECO:0007669"/>
    <property type="project" value="InterPro"/>
</dbReference>
<evidence type="ECO:0000259" key="11">
    <source>
        <dbReference type="Pfam" id="PF12680"/>
    </source>
</evidence>
<evidence type="ECO:0000259" key="9">
    <source>
        <dbReference type="Pfam" id="PF04542"/>
    </source>
</evidence>
<protein>
    <recommendedName>
        <fullName evidence="7">RNA polymerase sigma factor</fullName>
    </recommendedName>
</protein>
<evidence type="ECO:0000256" key="8">
    <source>
        <dbReference type="SAM" id="MobiDB-lite"/>
    </source>
</evidence>
<dbReference type="InterPro" id="IPR039425">
    <property type="entry name" value="RNA_pol_sigma-70-like"/>
</dbReference>
<evidence type="ECO:0000313" key="12">
    <source>
        <dbReference type="EMBL" id="EID54813.1"/>
    </source>
</evidence>
<feature type="domain" description="RNA polymerase sigma factor 70 region 4 type 2" evidence="10">
    <location>
        <begin position="141"/>
        <end position="193"/>
    </location>
</feature>
<evidence type="ECO:0000313" key="13">
    <source>
        <dbReference type="Proteomes" id="UP000004691"/>
    </source>
</evidence>
<accession>I0V3W0</accession>
<feature type="domain" description="SnoaL-like" evidence="11">
    <location>
        <begin position="216"/>
        <end position="295"/>
    </location>
</feature>
<dbReference type="InterPro" id="IPR013324">
    <property type="entry name" value="RNA_pol_sigma_r3/r4-like"/>
</dbReference>
<dbReference type="PANTHER" id="PTHR43133:SF65">
    <property type="entry name" value="ECF RNA POLYMERASE SIGMA FACTOR SIGG"/>
    <property type="match status" value="1"/>
</dbReference>
<dbReference type="InterPro" id="IPR013249">
    <property type="entry name" value="RNA_pol_sigma70_r4_t2"/>
</dbReference>
<dbReference type="HOGENOM" id="CLU_043648_0_0_11"/>
<dbReference type="CDD" id="cd06171">
    <property type="entry name" value="Sigma70_r4"/>
    <property type="match status" value="1"/>
</dbReference>
<feature type="region of interest" description="Disordered" evidence="8">
    <location>
        <begin position="85"/>
        <end position="105"/>
    </location>
</feature>
<dbReference type="InterPro" id="IPR014305">
    <property type="entry name" value="RNA_pol_sigma-G_actinobac"/>
</dbReference>
<comment type="similarity">
    <text evidence="1 7">Belongs to the sigma-70 factor family. ECF subfamily.</text>
</comment>
<dbReference type="Proteomes" id="UP000004691">
    <property type="component" value="Unassembled WGS sequence"/>
</dbReference>
<dbReference type="AlphaFoldDB" id="I0V3W0"/>
<evidence type="ECO:0000256" key="7">
    <source>
        <dbReference type="RuleBase" id="RU000716"/>
    </source>
</evidence>
<dbReference type="InterPro" id="IPR013325">
    <property type="entry name" value="RNA_pol_sigma_r2"/>
</dbReference>
<dbReference type="Pfam" id="PF12680">
    <property type="entry name" value="SnoaL_2"/>
    <property type="match status" value="1"/>
</dbReference>
<sequence length="342" mass="37599">MRGYPAGVSTDTAANPAFAREVAPYRRELLAHCYRMLGSAHEAEDVLQETLLRAWRGYAGFEGRSSLRTWLHRVATTTCLNALKGMRRRPTPSGVDGTSSDPSDDLVNGREVPWLQPMPDTLVDLPDDPAAVVSGRESIRLAFVAALQHLPPRQRAVLLLRDVLALRASEVADTLDTTTAAVNSLLQRARATMDDLTLRPDAVTEPTEAARRELLDDYVAAFERKDIPRLVELFTSDIVWEMPPFVSWYRGADAVGRHLATRCPGKPGGILMVPVTANGQPGFAQYFRATSGEGYDAFLVQILDPSADGIRHVMNYLGPEVFDLFGLPRWVAQADSSGMRSP</sequence>
<dbReference type="PANTHER" id="PTHR43133">
    <property type="entry name" value="RNA POLYMERASE ECF-TYPE SIGMA FACTO"/>
    <property type="match status" value="1"/>
</dbReference>
<evidence type="ECO:0000256" key="3">
    <source>
        <dbReference type="ARBA" id="ARBA00023015"/>
    </source>
</evidence>
<dbReference type="GO" id="GO:0003677">
    <property type="term" value="F:DNA binding"/>
    <property type="evidence" value="ECO:0007669"/>
    <property type="project" value="UniProtKB-KW"/>
</dbReference>
<dbReference type="Pfam" id="PF08281">
    <property type="entry name" value="Sigma70_r4_2"/>
    <property type="match status" value="1"/>
</dbReference>
<dbReference type="Pfam" id="PF04542">
    <property type="entry name" value="Sigma70_r2"/>
    <property type="match status" value="1"/>
</dbReference>
<feature type="domain" description="RNA polymerase sigma-70 region 2" evidence="9">
    <location>
        <begin position="23"/>
        <end position="88"/>
    </location>
</feature>
<comment type="subunit">
    <text evidence="2">Interacts transiently with the RNA polymerase catalytic core formed by RpoA, RpoB, RpoC and RpoZ (2 alpha, 1 beta, 1 beta' and 1 omega subunit) to form the RNA polymerase holoenzyme that can initiate transcription.</text>
</comment>
<gene>
    <name evidence="12" type="ORF">SacxiDRAFT_2593</name>
</gene>
<dbReference type="InterPro" id="IPR014284">
    <property type="entry name" value="RNA_pol_sigma-70_dom"/>
</dbReference>
<dbReference type="STRING" id="882086.SacxiDRAFT_2593"/>
<dbReference type="Gene3D" id="1.10.10.10">
    <property type="entry name" value="Winged helix-like DNA-binding domain superfamily/Winged helix DNA-binding domain"/>
    <property type="match status" value="1"/>
</dbReference>
<dbReference type="GO" id="GO:0006950">
    <property type="term" value="P:response to stress"/>
    <property type="evidence" value="ECO:0007669"/>
    <property type="project" value="UniProtKB-ARBA"/>
</dbReference>
<dbReference type="SUPFAM" id="SSF88946">
    <property type="entry name" value="Sigma2 domain of RNA polymerase sigma factors"/>
    <property type="match status" value="1"/>
</dbReference>
<keyword evidence="4 7" id="KW-0731">Sigma factor</keyword>
<organism evidence="12 13">
    <name type="scientific">Saccharomonospora xinjiangensis XJ-54</name>
    <dbReference type="NCBI Taxonomy" id="882086"/>
    <lineage>
        <taxon>Bacteria</taxon>
        <taxon>Bacillati</taxon>
        <taxon>Actinomycetota</taxon>
        <taxon>Actinomycetes</taxon>
        <taxon>Pseudonocardiales</taxon>
        <taxon>Pseudonocardiaceae</taxon>
        <taxon>Saccharomonospora</taxon>
    </lineage>
</organism>
<dbReference type="InterPro" id="IPR036388">
    <property type="entry name" value="WH-like_DNA-bd_sf"/>
</dbReference>
<evidence type="ECO:0000259" key="10">
    <source>
        <dbReference type="Pfam" id="PF08281"/>
    </source>
</evidence>
<dbReference type="SUPFAM" id="SSF88659">
    <property type="entry name" value="Sigma3 and sigma4 domains of RNA polymerase sigma factors"/>
    <property type="match status" value="1"/>
</dbReference>
<dbReference type="InterPro" id="IPR000838">
    <property type="entry name" value="RNA_pol_sigma70_ECF_CS"/>
</dbReference>
<reference evidence="12 13" key="1">
    <citation type="submission" date="2012-01" db="EMBL/GenBank/DDBJ databases">
        <title>Improved High-Quality Draft sequence of Saccharomonospora xinjiangensis XJ-54.</title>
        <authorList>
            <consortium name="US DOE Joint Genome Institute"/>
            <person name="Lucas S."/>
            <person name="Han J."/>
            <person name="Lapidus A."/>
            <person name="Cheng J.-F."/>
            <person name="Goodwin L."/>
            <person name="Pitluck S."/>
            <person name="Peters L."/>
            <person name="Mikhailova N."/>
            <person name="Teshima H."/>
            <person name="Detter J.C."/>
            <person name="Han C."/>
            <person name="Tapia R."/>
            <person name="Land M."/>
            <person name="Hauser L."/>
            <person name="Kyrpides N."/>
            <person name="Ivanova N."/>
            <person name="Pagani I."/>
            <person name="Brambilla E.-M."/>
            <person name="Klenk H.-P."/>
            <person name="Woyke T."/>
        </authorList>
    </citation>
    <scope>NUCLEOTIDE SEQUENCE [LARGE SCALE GENOMIC DNA]</scope>
    <source>
        <strain evidence="12 13">XJ-54</strain>
    </source>
</reference>
<dbReference type="NCBIfam" id="NF006089">
    <property type="entry name" value="PRK08241.1"/>
    <property type="match status" value="1"/>
</dbReference>
<evidence type="ECO:0000256" key="1">
    <source>
        <dbReference type="ARBA" id="ARBA00010641"/>
    </source>
</evidence>
<dbReference type="EMBL" id="JH636049">
    <property type="protein sequence ID" value="EID54813.1"/>
    <property type="molecule type" value="Genomic_DNA"/>
</dbReference>
<dbReference type="NCBIfam" id="TIGR02960">
    <property type="entry name" value="SigX5"/>
    <property type="match status" value="1"/>
</dbReference>
<dbReference type="GO" id="GO:0016987">
    <property type="term" value="F:sigma factor activity"/>
    <property type="evidence" value="ECO:0007669"/>
    <property type="project" value="UniProtKB-KW"/>
</dbReference>
<keyword evidence="6 7" id="KW-0804">Transcription</keyword>
<keyword evidence="13" id="KW-1185">Reference proteome</keyword>
<dbReference type="Gene3D" id="3.10.450.50">
    <property type="match status" value="1"/>
</dbReference>
<name>I0V3W0_9PSEU</name>
<dbReference type="InterPro" id="IPR037401">
    <property type="entry name" value="SnoaL-like"/>
</dbReference>
<evidence type="ECO:0000256" key="4">
    <source>
        <dbReference type="ARBA" id="ARBA00023082"/>
    </source>
</evidence>
<dbReference type="eggNOG" id="COG1595">
    <property type="taxonomic scope" value="Bacteria"/>
</dbReference>
<evidence type="ECO:0000256" key="6">
    <source>
        <dbReference type="ARBA" id="ARBA00023163"/>
    </source>
</evidence>
<evidence type="ECO:0000256" key="5">
    <source>
        <dbReference type="ARBA" id="ARBA00023125"/>
    </source>
</evidence>
<dbReference type="SUPFAM" id="SSF54427">
    <property type="entry name" value="NTF2-like"/>
    <property type="match status" value="1"/>
</dbReference>
<dbReference type="Gene3D" id="1.10.1740.10">
    <property type="match status" value="1"/>
</dbReference>
<evidence type="ECO:0000256" key="2">
    <source>
        <dbReference type="ARBA" id="ARBA00011344"/>
    </source>
</evidence>
<keyword evidence="5 7" id="KW-0238">DNA-binding</keyword>
<dbReference type="InterPro" id="IPR007627">
    <property type="entry name" value="RNA_pol_sigma70_r2"/>
</dbReference>
<dbReference type="PROSITE" id="PS01063">
    <property type="entry name" value="SIGMA70_ECF"/>
    <property type="match status" value="1"/>
</dbReference>
<dbReference type="InterPro" id="IPR032710">
    <property type="entry name" value="NTF2-like_dom_sf"/>
</dbReference>
<dbReference type="NCBIfam" id="TIGR02937">
    <property type="entry name" value="sigma70-ECF"/>
    <property type="match status" value="1"/>
</dbReference>
<keyword evidence="3 7" id="KW-0805">Transcription regulation</keyword>